<name>A0ABV0F248_9ENTE</name>
<feature type="domain" description="Type VII secretion system protein EssD-like" evidence="1">
    <location>
        <begin position="90"/>
        <end position="228"/>
    </location>
</feature>
<proteinExistence type="predicted"/>
<evidence type="ECO:0000313" key="3">
    <source>
        <dbReference type="Proteomes" id="UP001429357"/>
    </source>
</evidence>
<comment type="caution">
    <text evidence="2">The sequence shown here is derived from an EMBL/GenBank/DDBJ whole genome shotgun (WGS) entry which is preliminary data.</text>
</comment>
<dbReference type="EMBL" id="MAEI02000001">
    <property type="protein sequence ID" value="MEO1782020.1"/>
    <property type="molecule type" value="Genomic_DNA"/>
</dbReference>
<sequence length="260" mass="29376">MKKNKFIVLLIIGLVIILVQPKILNFVVSATTSQSILSQLGIESNTTTSKSISNKDKINELKNLKFDGEQVIKINNDEPNFSKSELALEKGTWEKYSSLDLLNRVGVANAMLGVDLMPTEERESISDVKPTGWKNKKIKFNGKDDYLYNRSHLIGFQLTGQNANPKNLFTGTRALNANFDNEKDSMVYYENLISKYIKETGNHVRYQVTPVFKGVELVARGIWMQAQSIEDNSVSFSVYIFNVQPNYKINYLDGSSKVSK</sequence>
<organism evidence="2 3">
    <name type="scientific">Enterococcus diestrammenae</name>
    <dbReference type="NCBI Taxonomy" id="1155073"/>
    <lineage>
        <taxon>Bacteria</taxon>
        <taxon>Bacillati</taxon>
        <taxon>Bacillota</taxon>
        <taxon>Bacilli</taxon>
        <taxon>Lactobacillales</taxon>
        <taxon>Enterococcaceae</taxon>
        <taxon>Enterococcus</taxon>
    </lineage>
</organism>
<keyword evidence="3" id="KW-1185">Reference proteome</keyword>
<evidence type="ECO:0000313" key="2">
    <source>
        <dbReference type="EMBL" id="MEO1782020.1"/>
    </source>
</evidence>
<evidence type="ECO:0000259" key="1">
    <source>
        <dbReference type="Pfam" id="PF13930"/>
    </source>
</evidence>
<protein>
    <submittedName>
        <fullName evidence="2">DNA-entry nuclease</fullName>
    </submittedName>
</protein>
<dbReference type="RefSeq" id="WP_161868621.1">
    <property type="nucleotide sequence ID" value="NZ_MAEI02000001.1"/>
</dbReference>
<dbReference type="Pfam" id="PF13930">
    <property type="entry name" value="Endonuclea_NS_2"/>
    <property type="match status" value="1"/>
</dbReference>
<dbReference type="Proteomes" id="UP001429357">
    <property type="component" value="Unassembled WGS sequence"/>
</dbReference>
<dbReference type="Gene3D" id="3.40.570.10">
    <property type="entry name" value="Extracellular Endonuclease, subunit A"/>
    <property type="match status" value="1"/>
</dbReference>
<dbReference type="InterPro" id="IPR044929">
    <property type="entry name" value="DNA/RNA_non-sp_Endonuclease_sf"/>
</dbReference>
<accession>A0ABV0F248</accession>
<reference evidence="2" key="2">
    <citation type="submission" date="2024-02" db="EMBL/GenBank/DDBJ databases">
        <title>The Genome Sequence of Enterococcus diestrammenae JM9A.</title>
        <authorList>
            <person name="Earl A."/>
            <person name="Manson A."/>
            <person name="Gilmore M."/>
            <person name="Sanders J."/>
            <person name="Shea T."/>
            <person name="Howe W."/>
            <person name="Livny J."/>
            <person name="Cuomo C."/>
            <person name="Neafsey D."/>
            <person name="Birren B."/>
        </authorList>
    </citation>
    <scope>NUCLEOTIDE SEQUENCE</scope>
    <source>
        <strain evidence="2">JM9A</strain>
    </source>
</reference>
<gene>
    <name evidence="2" type="ORF">BAU18_001613</name>
</gene>
<dbReference type="InterPro" id="IPR044927">
    <property type="entry name" value="Endonuclea_NS_2"/>
</dbReference>
<reference evidence="2" key="1">
    <citation type="submission" date="2016-06" db="EMBL/GenBank/DDBJ databases">
        <authorList>
            <person name="Van Tyne D."/>
        </authorList>
    </citation>
    <scope>NUCLEOTIDE SEQUENCE</scope>
    <source>
        <strain evidence="2">JM9A</strain>
    </source>
</reference>